<dbReference type="SUPFAM" id="SSF103501">
    <property type="entry name" value="Respiratory nitrate reductase 1 gamma chain"/>
    <property type="match status" value="1"/>
</dbReference>
<dbReference type="Proteomes" id="UP000054976">
    <property type="component" value="Unassembled WGS sequence"/>
</dbReference>
<evidence type="ECO:0000256" key="5">
    <source>
        <dbReference type="ARBA" id="ARBA00023002"/>
    </source>
</evidence>
<proteinExistence type="predicted"/>
<evidence type="ECO:0000259" key="8">
    <source>
        <dbReference type="Pfam" id="PF02665"/>
    </source>
</evidence>
<dbReference type="AlphaFoldDB" id="A0A0U9HQL7"/>
<dbReference type="OrthoDB" id="128617at2"/>
<dbReference type="InterPro" id="IPR036197">
    <property type="entry name" value="NarG-like_sf"/>
</dbReference>
<accession>A0A0U9HQL7</accession>
<comment type="caution">
    <text evidence="9">The sequence shown here is derived from an EMBL/GenBank/DDBJ whole genome shotgun (WGS) entry which is preliminary data.</text>
</comment>
<dbReference type="GO" id="GO:0016491">
    <property type="term" value="F:oxidoreductase activity"/>
    <property type="evidence" value="ECO:0007669"/>
    <property type="project" value="UniProtKB-KW"/>
</dbReference>
<dbReference type="GO" id="GO:0005886">
    <property type="term" value="C:plasma membrane"/>
    <property type="evidence" value="ECO:0007669"/>
    <property type="project" value="UniProtKB-SubCell"/>
</dbReference>
<dbReference type="EMBL" id="BCNO01000001">
    <property type="protein sequence ID" value="GAQ95108.1"/>
    <property type="molecule type" value="Genomic_DNA"/>
</dbReference>
<evidence type="ECO:0000256" key="2">
    <source>
        <dbReference type="ARBA" id="ARBA00022475"/>
    </source>
</evidence>
<name>A0A0U9HQL7_9BACT</name>
<evidence type="ECO:0000256" key="3">
    <source>
        <dbReference type="ARBA" id="ARBA00022692"/>
    </source>
</evidence>
<dbReference type="InterPro" id="IPR023234">
    <property type="entry name" value="NarG-like_domain"/>
</dbReference>
<evidence type="ECO:0000256" key="4">
    <source>
        <dbReference type="ARBA" id="ARBA00022989"/>
    </source>
</evidence>
<keyword evidence="3 7" id="KW-0812">Transmembrane</keyword>
<protein>
    <submittedName>
        <fullName evidence="9">Nitrate reductase gamma subunit</fullName>
    </submittedName>
</protein>
<evidence type="ECO:0000256" key="1">
    <source>
        <dbReference type="ARBA" id="ARBA00004651"/>
    </source>
</evidence>
<dbReference type="STRING" id="86166.TAGGR_11311"/>
<comment type="subcellular location">
    <subcellularLocation>
        <location evidence="1">Cell membrane</location>
        <topology evidence="1">Multi-pass membrane protein</topology>
    </subcellularLocation>
</comment>
<keyword evidence="10" id="KW-1185">Reference proteome</keyword>
<keyword evidence="4 7" id="KW-1133">Transmembrane helix</keyword>
<feature type="transmembrane region" description="Helical" evidence="7">
    <location>
        <begin position="132"/>
        <end position="150"/>
    </location>
</feature>
<feature type="transmembrane region" description="Helical" evidence="7">
    <location>
        <begin position="95"/>
        <end position="120"/>
    </location>
</feature>
<keyword evidence="6 7" id="KW-0472">Membrane</keyword>
<feature type="transmembrane region" description="Helical" evidence="7">
    <location>
        <begin position="6"/>
        <end position="25"/>
    </location>
</feature>
<sequence>MEESLILFAIASPLIMIVGLSFKFYQISKMPFNIRWEIYPLPLENGKRRHYGGSYLEEVDWVNKPHKKSFIKEFTEPLKEILYLHRVKEFNTYGLWLWSMALHWGIWLLFTWVILLFITLIFDNFSISKFSFIPYLSYFLGSFGSLALIIKRISNKELKLYTSGIDYLNLVFLLSIFVTGILMILSGDFIEETLSYINGVVHLNLSLSELSTFTVIHFLLFEVFLVYIPFSRFFHGPVKFFTFHKILWDDEYQKKDSPEEKRISQQLNYRVLWAGPHILPNQTWLENAKNTNLHEK</sequence>
<feature type="domain" description="NarG-like" evidence="8">
    <location>
        <begin position="139"/>
        <end position="235"/>
    </location>
</feature>
<dbReference type="Gene3D" id="1.20.950.20">
    <property type="entry name" value="Transmembrane di-heme cytochromes, Chain C"/>
    <property type="match status" value="1"/>
</dbReference>
<keyword evidence="2" id="KW-1003">Cell membrane</keyword>
<evidence type="ECO:0000256" key="6">
    <source>
        <dbReference type="ARBA" id="ARBA00023136"/>
    </source>
</evidence>
<dbReference type="Pfam" id="PF02665">
    <property type="entry name" value="Nitrate_red_gam"/>
    <property type="match status" value="1"/>
</dbReference>
<evidence type="ECO:0000313" key="9">
    <source>
        <dbReference type="EMBL" id="GAQ95108.1"/>
    </source>
</evidence>
<gene>
    <name evidence="9" type="ORF">TAGGR_11311</name>
</gene>
<dbReference type="RefSeq" id="WP_059176505.1">
    <property type="nucleotide sequence ID" value="NZ_BCNO01000001.1"/>
</dbReference>
<feature type="transmembrane region" description="Helical" evidence="7">
    <location>
        <begin position="170"/>
        <end position="190"/>
    </location>
</feature>
<organism evidence="9 10">
    <name type="scientific">Thermodesulfovibrio aggregans</name>
    <dbReference type="NCBI Taxonomy" id="86166"/>
    <lineage>
        <taxon>Bacteria</taxon>
        <taxon>Pseudomonadati</taxon>
        <taxon>Nitrospirota</taxon>
        <taxon>Thermodesulfovibrionia</taxon>
        <taxon>Thermodesulfovibrionales</taxon>
        <taxon>Thermodesulfovibrionaceae</taxon>
        <taxon>Thermodesulfovibrio</taxon>
    </lineage>
</organism>
<reference evidence="10" key="1">
    <citation type="submission" date="2016-01" db="EMBL/GenBank/DDBJ databases">
        <title>Draft genome sequence of Thermodesulfovibrio aggregans strain TGE-P1.</title>
        <authorList>
            <person name="Sekiguchi Y."/>
            <person name="Ohashi A."/>
            <person name="Matsuura N."/>
            <person name="Tourlousse M.D."/>
        </authorList>
    </citation>
    <scope>NUCLEOTIDE SEQUENCE [LARGE SCALE GENOMIC DNA]</scope>
    <source>
        <strain evidence="10">TGE-P1</strain>
    </source>
</reference>
<evidence type="ECO:0000313" key="10">
    <source>
        <dbReference type="Proteomes" id="UP000054976"/>
    </source>
</evidence>
<keyword evidence="5" id="KW-0560">Oxidoreductase</keyword>
<evidence type="ECO:0000256" key="7">
    <source>
        <dbReference type="SAM" id="Phobius"/>
    </source>
</evidence>
<feature type="transmembrane region" description="Helical" evidence="7">
    <location>
        <begin position="210"/>
        <end position="230"/>
    </location>
</feature>